<evidence type="ECO:0008006" key="4">
    <source>
        <dbReference type="Google" id="ProtNLM"/>
    </source>
</evidence>
<feature type="signal peptide" evidence="1">
    <location>
        <begin position="1"/>
        <end position="21"/>
    </location>
</feature>
<name>F0F3T6_9BACT</name>
<protein>
    <recommendedName>
        <fullName evidence="4">DUF3108 domain-containing protein</fullName>
    </recommendedName>
</protein>
<gene>
    <name evidence="2" type="ORF">HMPREF9141_0252</name>
</gene>
<keyword evidence="1" id="KW-0732">Signal</keyword>
<organism evidence="2 3">
    <name type="scientific">Prevotella multiformis DSM 16608</name>
    <dbReference type="NCBI Taxonomy" id="888743"/>
    <lineage>
        <taxon>Bacteria</taxon>
        <taxon>Pseudomonadati</taxon>
        <taxon>Bacteroidota</taxon>
        <taxon>Bacteroidia</taxon>
        <taxon>Bacteroidales</taxon>
        <taxon>Prevotellaceae</taxon>
        <taxon>Prevotella</taxon>
    </lineage>
</organism>
<reference evidence="2 3" key="1">
    <citation type="submission" date="2011-01" db="EMBL/GenBank/DDBJ databases">
        <authorList>
            <person name="Muzny D."/>
            <person name="Qin X."/>
            <person name="Deng J."/>
            <person name="Jiang H."/>
            <person name="Liu Y."/>
            <person name="Qu J."/>
            <person name="Song X.-Z."/>
            <person name="Zhang L."/>
            <person name="Thornton R."/>
            <person name="Coyle M."/>
            <person name="Francisco L."/>
            <person name="Jackson L."/>
            <person name="Javaid M."/>
            <person name="Korchina V."/>
            <person name="Kovar C."/>
            <person name="Mata R."/>
            <person name="Mathew T."/>
            <person name="Ngo R."/>
            <person name="Nguyen L."/>
            <person name="Nguyen N."/>
            <person name="Okwuonu G."/>
            <person name="Ongeri F."/>
            <person name="Pham C."/>
            <person name="Simmons D."/>
            <person name="Wilczek-Boney K."/>
            <person name="Hale W."/>
            <person name="Jakkamsetti A."/>
            <person name="Pham P."/>
            <person name="Ruth R."/>
            <person name="San Lucas F."/>
            <person name="Warren J."/>
            <person name="Zhang J."/>
            <person name="Zhao Z."/>
            <person name="Zhou C."/>
            <person name="Zhu D."/>
            <person name="Lee S."/>
            <person name="Bess C."/>
            <person name="Blankenburg K."/>
            <person name="Forbes L."/>
            <person name="Fu Q."/>
            <person name="Gubbala S."/>
            <person name="Hirani K."/>
            <person name="Jayaseelan J.C."/>
            <person name="Lara F."/>
            <person name="Munidasa M."/>
            <person name="Palculict T."/>
            <person name="Patil S."/>
            <person name="Pu L.-L."/>
            <person name="Saada N."/>
            <person name="Tang L."/>
            <person name="Weissenberger G."/>
            <person name="Zhu Y."/>
            <person name="Hemphill L."/>
            <person name="Shang Y."/>
            <person name="Youmans B."/>
            <person name="Ayvaz T."/>
            <person name="Ross M."/>
            <person name="Santibanez J."/>
            <person name="Aqrawi P."/>
            <person name="Gross S."/>
            <person name="Joshi V."/>
            <person name="Fowler G."/>
            <person name="Nazareth L."/>
            <person name="Reid J."/>
            <person name="Worley K."/>
            <person name="Petrosino J."/>
            <person name="Highlander S."/>
            <person name="Gibbs R."/>
        </authorList>
    </citation>
    <scope>NUCLEOTIDE SEQUENCE [LARGE SCALE GENOMIC DNA]</scope>
    <source>
        <strain evidence="2 3">DSM 16608</strain>
    </source>
</reference>
<keyword evidence="3" id="KW-1185">Reference proteome</keyword>
<dbReference type="HOGENOM" id="CLU_1026213_0_0_10"/>
<dbReference type="Proteomes" id="UP000005697">
    <property type="component" value="Unassembled WGS sequence"/>
</dbReference>
<dbReference type="RefSeq" id="WP_007367792.1">
    <property type="nucleotide sequence ID" value="NZ_GL872283.1"/>
</dbReference>
<evidence type="ECO:0000313" key="3">
    <source>
        <dbReference type="Proteomes" id="UP000005697"/>
    </source>
</evidence>
<comment type="caution">
    <text evidence="2">The sequence shown here is derived from an EMBL/GenBank/DDBJ whole genome shotgun (WGS) entry which is preliminary data.</text>
</comment>
<evidence type="ECO:0000256" key="1">
    <source>
        <dbReference type="SAM" id="SignalP"/>
    </source>
</evidence>
<feature type="chain" id="PRO_5003252054" description="DUF3108 domain-containing protein" evidence="1">
    <location>
        <begin position="22"/>
        <end position="271"/>
    </location>
</feature>
<proteinExistence type="predicted"/>
<dbReference type="OrthoDB" id="1079026at2"/>
<dbReference type="STRING" id="888743.HMPREF9141_0252"/>
<dbReference type="AlphaFoldDB" id="F0F3T6"/>
<accession>F0F3T6</accession>
<sequence>MRQTRLFSLLLSAVLVLPLHAQERRYTRLKGYYRVYQATNSLLSYFVDGMMEFYVPVPDSTAEDAGEKRGAVFVDRKILGERRRKAPEANGDDTFIRISLPGLERQTLLESISGEEYSTRNNGDVYRWADKCGKITRGKRKLNGKTETVTTVEIDNLTGQPGHEIDMGQLRMYGIVARMTQACESESYVSGNVLLSALKRQTFFAHYRGEDDDDRIDVWSEFYVSDSMTITETELKRIRKEKNRVWTFSVPASVPPLDKEVAAGWAKMVEY</sequence>
<dbReference type="EMBL" id="AEWX01000002">
    <property type="protein sequence ID" value="EGC21216.1"/>
    <property type="molecule type" value="Genomic_DNA"/>
</dbReference>
<evidence type="ECO:0000313" key="2">
    <source>
        <dbReference type="EMBL" id="EGC21216.1"/>
    </source>
</evidence>